<dbReference type="SMART" id="SM00530">
    <property type="entry name" value="HTH_XRE"/>
    <property type="match status" value="1"/>
</dbReference>
<dbReference type="InterPro" id="IPR001387">
    <property type="entry name" value="Cro/C1-type_HTH"/>
</dbReference>
<dbReference type="Pfam" id="PF01381">
    <property type="entry name" value="HTH_3"/>
    <property type="match status" value="1"/>
</dbReference>
<comment type="caution">
    <text evidence="2">The sequence shown here is derived from an EMBL/GenBank/DDBJ whole genome shotgun (WGS) entry which is preliminary data.</text>
</comment>
<protein>
    <submittedName>
        <fullName evidence="2">Helix-turn-helix transcriptional regulator</fullName>
    </submittedName>
</protein>
<evidence type="ECO:0000259" key="1">
    <source>
        <dbReference type="PROSITE" id="PS50943"/>
    </source>
</evidence>
<dbReference type="PROSITE" id="PS50943">
    <property type="entry name" value="HTH_CROC1"/>
    <property type="match status" value="1"/>
</dbReference>
<accession>A0ABV4R9I1</accession>
<evidence type="ECO:0000313" key="3">
    <source>
        <dbReference type="Proteomes" id="UP001569904"/>
    </source>
</evidence>
<dbReference type="SUPFAM" id="SSF47413">
    <property type="entry name" value="lambda repressor-like DNA-binding domains"/>
    <property type="match status" value="1"/>
</dbReference>
<dbReference type="Proteomes" id="UP001569904">
    <property type="component" value="Unassembled WGS sequence"/>
</dbReference>
<dbReference type="RefSeq" id="WP_371946084.1">
    <property type="nucleotide sequence ID" value="NZ_JAXCEH010000039.1"/>
</dbReference>
<organism evidence="2 3">
    <name type="scientific">Actinomadura chokoriensis</name>
    <dbReference type="NCBI Taxonomy" id="454156"/>
    <lineage>
        <taxon>Bacteria</taxon>
        <taxon>Bacillati</taxon>
        <taxon>Actinomycetota</taxon>
        <taxon>Actinomycetes</taxon>
        <taxon>Streptosporangiales</taxon>
        <taxon>Thermomonosporaceae</taxon>
        <taxon>Actinomadura</taxon>
    </lineage>
</organism>
<dbReference type="Gene3D" id="1.10.260.40">
    <property type="entry name" value="lambda repressor-like DNA-binding domains"/>
    <property type="match status" value="1"/>
</dbReference>
<gene>
    <name evidence="2" type="ORF">SM436_35710</name>
</gene>
<keyword evidence="3" id="KW-1185">Reference proteome</keyword>
<feature type="domain" description="HTH cro/C1-type" evidence="1">
    <location>
        <begin position="49"/>
        <end position="83"/>
    </location>
</feature>
<dbReference type="InterPro" id="IPR010982">
    <property type="entry name" value="Lambda_DNA-bd_dom_sf"/>
</dbReference>
<name>A0ABV4R9I1_9ACTN</name>
<reference evidence="2 3" key="1">
    <citation type="submission" date="2023-11" db="EMBL/GenBank/DDBJ databases">
        <title>Actinomadura monticuli sp. nov., isolated from volcanic ash.</title>
        <authorList>
            <person name="Lee S.D."/>
            <person name="Yang H."/>
            <person name="Kim I.S."/>
        </authorList>
    </citation>
    <scope>NUCLEOTIDE SEQUENCE [LARGE SCALE GENOMIC DNA]</scope>
    <source>
        <strain evidence="2 3">DSM 45346</strain>
    </source>
</reference>
<proteinExistence type="predicted"/>
<sequence>MAVDEQRHRPGALGPTGRFVAGNLARMRGTQGLSTTELSRRLKAAGRPISPTSITKIEKGTRRVDVDDLVALSVVLGVNPNALLFPDAADASPIEVTAAERLNTAYEVWQWADGREPLRDDDDPDEFHVRVRPRGRRRLVRHGERSPEELQHRRKTVETMAAHLFAERGPAEREAFLARQKRWDPEPWESDNESR</sequence>
<evidence type="ECO:0000313" key="2">
    <source>
        <dbReference type="EMBL" id="MFA1559069.1"/>
    </source>
</evidence>
<dbReference type="CDD" id="cd00093">
    <property type="entry name" value="HTH_XRE"/>
    <property type="match status" value="1"/>
</dbReference>
<dbReference type="EMBL" id="JAXCEH010000039">
    <property type="protein sequence ID" value="MFA1559069.1"/>
    <property type="molecule type" value="Genomic_DNA"/>
</dbReference>